<keyword evidence="3" id="KW-1185">Reference proteome</keyword>
<evidence type="ECO:0008006" key="4">
    <source>
        <dbReference type="Google" id="ProtNLM"/>
    </source>
</evidence>
<feature type="chain" id="PRO_5040865085" description="Pectate lyase superfamily protein domain-containing protein" evidence="1">
    <location>
        <begin position="26"/>
        <end position="518"/>
    </location>
</feature>
<dbReference type="InterPro" id="IPR011050">
    <property type="entry name" value="Pectin_lyase_fold/virulence"/>
</dbReference>
<dbReference type="OrthoDB" id="509690at2759"/>
<comment type="caution">
    <text evidence="2">The sequence shown here is derived from an EMBL/GenBank/DDBJ whole genome shotgun (WGS) entry which is preliminary data.</text>
</comment>
<evidence type="ECO:0000313" key="2">
    <source>
        <dbReference type="EMBL" id="KAJ4360850.1"/>
    </source>
</evidence>
<evidence type="ECO:0000313" key="3">
    <source>
        <dbReference type="Proteomes" id="UP001140513"/>
    </source>
</evidence>
<dbReference type="EMBL" id="JAPEUX010000001">
    <property type="protein sequence ID" value="KAJ4360850.1"/>
    <property type="molecule type" value="Genomic_DNA"/>
</dbReference>
<sequence>MKIVTFMMLFAAAFYLVTLSLPVYAKTIDYKKAWTAKGDKIPNFSFAGYHQSEIGLPALSTPAKKTLSPGSGDMSTAIQAALDEVFQAGGGVVALKAGTYALSSGLLIQNGTTLRGAGIGKTFLTVKDLSEDVATLGKTSGQEKRSKSIKITDDYVPAGTGTVHVADASGLSVGMNVYVERGITQAWVDAMGMTAHKKEDGFPRDFTWLEVSHSFAEGTVSNCTDKSQPGKLVQQPRRIKSMNGKAVSFTVPLTDSLDAENGIMSPIQLTPYTPPTQPSEMGIENLSMRVKPSCSGRILGDTTCSSSAVHIPSWTTDSWVRNLDLTGFNNHITILQSASRITITTVTMNRDGTTDNGKGYALDVAIDGTQVLVHNVKTLGKKDSRSYSVATQSLTPGPNACIGYEAEQAIESIEPHQRWAHGFLNEGSKVAAVLYRNRGSAGSGHGWTINNGVSWNSNSSAVTMQDPPLGQNYCFGCVGPKSKKAGYETNSTGEYGSFVDPPSLFEAQLNDRGFEFKL</sequence>
<gene>
    <name evidence="2" type="ORF">N0V89_001417</name>
</gene>
<dbReference type="GeneID" id="80904947"/>
<feature type="signal peptide" evidence="1">
    <location>
        <begin position="1"/>
        <end position="25"/>
    </location>
</feature>
<dbReference type="RefSeq" id="XP_056077052.1">
    <property type="nucleotide sequence ID" value="XM_056210230.1"/>
</dbReference>
<protein>
    <recommendedName>
        <fullName evidence="4">Pectate lyase superfamily protein domain-containing protein</fullName>
    </recommendedName>
</protein>
<reference evidence="2" key="1">
    <citation type="submission" date="2022-10" db="EMBL/GenBank/DDBJ databases">
        <title>Tapping the CABI collections for fungal endophytes: first genome assemblies for Collariella, Neodidymelliopsis, Ascochyta clinopodiicola, Didymella pomorum, Didymosphaeria variabile, Neocosmospora piperis and Neocucurbitaria cava.</title>
        <authorList>
            <person name="Hill R."/>
        </authorList>
    </citation>
    <scope>NUCLEOTIDE SEQUENCE</scope>
    <source>
        <strain evidence="2">IMI 356815</strain>
    </source>
</reference>
<keyword evidence="1" id="KW-0732">Signal</keyword>
<dbReference type="SUPFAM" id="SSF51126">
    <property type="entry name" value="Pectin lyase-like"/>
    <property type="match status" value="1"/>
</dbReference>
<name>A0A9W8XY28_9PLEO</name>
<evidence type="ECO:0000256" key="1">
    <source>
        <dbReference type="SAM" id="SignalP"/>
    </source>
</evidence>
<dbReference type="InterPro" id="IPR012334">
    <property type="entry name" value="Pectin_lyas_fold"/>
</dbReference>
<proteinExistence type="predicted"/>
<dbReference type="Gene3D" id="2.160.20.10">
    <property type="entry name" value="Single-stranded right-handed beta-helix, Pectin lyase-like"/>
    <property type="match status" value="1"/>
</dbReference>
<accession>A0A9W8XY28</accession>
<organism evidence="2 3">
    <name type="scientific">Didymosphaeria variabile</name>
    <dbReference type="NCBI Taxonomy" id="1932322"/>
    <lineage>
        <taxon>Eukaryota</taxon>
        <taxon>Fungi</taxon>
        <taxon>Dikarya</taxon>
        <taxon>Ascomycota</taxon>
        <taxon>Pezizomycotina</taxon>
        <taxon>Dothideomycetes</taxon>
        <taxon>Pleosporomycetidae</taxon>
        <taxon>Pleosporales</taxon>
        <taxon>Massarineae</taxon>
        <taxon>Didymosphaeriaceae</taxon>
        <taxon>Didymosphaeria</taxon>
    </lineage>
</organism>
<dbReference type="Proteomes" id="UP001140513">
    <property type="component" value="Unassembled WGS sequence"/>
</dbReference>
<dbReference type="AlphaFoldDB" id="A0A9W8XY28"/>